<keyword evidence="6" id="KW-1185">Reference proteome</keyword>
<evidence type="ECO:0000256" key="3">
    <source>
        <dbReference type="ARBA" id="ARBA00034247"/>
    </source>
</evidence>
<dbReference type="InterPro" id="IPR000160">
    <property type="entry name" value="GGDEF_dom"/>
</dbReference>
<evidence type="ECO:0000259" key="4">
    <source>
        <dbReference type="PROSITE" id="PS50887"/>
    </source>
</evidence>
<dbReference type="OrthoDB" id="9776960at2"/>
<dbReference type="FunFam" id="3.30.70.270:FF:000001">
    <property type="entry name" value="Diguanylate cyclase domain protein"/>
    <property type="match status" value="1"/>
</dbReference>
<dbReference type="InterPro" id="IPR050469">
    <property type="entry name" value="Diguanylate_Cyclase"/>
</dbReference>
<dbReference type="CDD" id="cd01949">
    <property type="entry name" value="GGDEF"/>
    <property type="match status" value="1"/>
</dbReference>
<comment type="caution">
    <text evidence="5">The sequence shown here is derived from an EMBL/GenBank/DDBJ whole genome shotgun (WGS) entry which is preliminary data.</text>
</comment>
<gene>
    <name evidence="5" type="ORF">E1H14_03295</name>
</gene>
<dbReference type="SMART" id="SM00267">
    <property type="entry name" value="GGDEF"/>
    <property type="match status" value="1"/>
</dbReference>
<comment type="cofactor">
    <cofactor evidence="1">
        <name>Mg(2+)</name>
        <dbReference type="ChEBI" id="CHEBI:18420"/>
    </cofactor>
</comment>
<dbReference type="SUPFAM" id="SSF55073">
    <property type="entry name" value="Nucleotide cyclase"/>
    <property type="match status" value="1"/>
</dbReference>
<dbReference type="GO" id="GO:0052621">
    <property type="term" value="F:diguanylate cyclase activity"/>
    <property type="evidence" value="ECO:0007669"/>
    <property type="project" value="UniProtKB-EC"/>
</dbReference>
<dbReference type="EC" id="2.7.7.65" evidence="2"/>
<dbReference type="PANTHER" id="PTHR45138:SF9">
    <property type="entry name" value="DIGUANYLATE CYCLASE DGCM-RELATED"/>
    <property type="match status" value="1"/>
</dbReference>
<dbReference type="Gene3D" id="3.30.70.270">
    <property type="match status" value="1"/>
</dbReference>
<dbReference type="Pfam" id="PF00990">
    <property type="entry name" value="GGDEF"/>
    <property type="match status" value="1"/>
</dbReference>
<dbReference type="InterPro" id="IPR029787">
    <property type="entry name" value="Nucleotide_cyclase"/>
</dbReference>
<evidence type="ECO:0000256" key="2">
    <source>
        <dbReference type="ARBA" id="ARBA00012528"/>
    </source>
</evidence>
<dbReference type="NCBIfam" id="TIGR00254">
    <property type="entry name" value="GGDEF"/>
    <property type="match status" value="1"/>
</dbReference>
<dbReference type="InterPro" id="IPR007435">
    <property type="entry name" value="DUF484"/>
</dbReference>
<sequence>MSEIKRLREENRHLHRLLNIMQHKAADNEQLLQALFNAQLRILSCTSLAKLVEYLTSEFRDQFQLCAVNLILLDPEEMAQECLDSCPNYQATRALQLLKQPLWLPRLFPNQALFCGEPDGYFSQFCFPNQTDIASCALLPLMREECLIGCLALGSREPERYTQVLRYDYISHLAAVVSLALEQCISREILHKHSNTDALTRVLNRRAFNTQLIREIKRCQRTDENLICVLVDIDHFKQVNDQHGHLTGDKILRAVARLLQDSLRSTDTLARFGGEEFAILLPGCGFEEALRVVEGLRQRIESEPFHTHQNHPLRITASFGFTLCEARRVDEFELSELIETLLQNADQALYVSKHQGRNQTHFQALPPRLQVIG</sequence>
<evidence type="ECO:0000313" key="5">
    <source>
        <dbReference type="EMBL" id="KAA0875728.1"/>
    </source>
</evidence>
<feature type="domain" description="GGDEF" evidence="4">
    <location>
        <begin position="224"/>
        <end position="365"/>
    </location>
</feature>
<protein>
    <recommendedName>
        <fullName evidence="2">diguanylate cyclase</fullName>
        <ecNumber evidence="2">2.7.7.65</ecNumber>
    </recommendedName>
</protein>
<dbReference type="PROSITE" id="PS50887">
    <property type="entry name" value="GGDEF"/>
    <property type="match status" value="1"/>
</dbReference>
<name>A0A5A9W6I1_9GAMM</name>
<dbReference type="SUPFAM" id="SSF55781">
    <property type="entry name" value="GAF domain-like"/>
    <property type="match status" value="1"/>
</dbReference>
<dbReference type="EMBL" id="SMRS01000002">
    <property type="protein sequence ID" value="KAA0875728.1"/>
    <property type="molecule type" value="Genomic_DNA"/>
</dbReference>
<evidence type="ECO:0000256" key="1">
    <source>
        <dbReference type="ARBA" id="ARBA00001946"/>
    </source>
</evidence>
<reference evidence="5 6" key="1">
    <citation type="submission" date="2019-03" db="EMBL/GenBank/DDBJ databases">
        <title>Nitrincola sp. nov. isolated from an Indian soda lake.</title>
        <authorList>
            <person name="Joshi A."/>
            <person name="Thite S.V."/>
            <person name="Joseph N."/>
            <person name="Dhotre D."/>
            <person name="Moorthy M."/>
            <person name="Shouche Y.S."/>
        </authorList>
    </citation>
    <scope>NUCLEOTIDE SEQUENCE [LARGE SCALE GENOMIC DNA]</scope>
    <source>
        <strain evidence="5 6">MEB193</strain>
    </source>
</reference>
<organism evidence="5 6">
    <name type="scientific">Nitrincola tapanii</name>
    <dbReference type="NCBI Taxonomy" id="1708751"/>
    <lineage>
        <taxon>Bacteria</taxon>
        <taxon>Pseudomonadati</taxon>
        <taxon>Pseudomonadota</taxon>
        <taxon>Gammaproteobacteria</taxon>
        <taxon>Oceanospirillales</taxon>
        <taxon>Oceanospirillaceae</taxon>
        <taxon>Nitrincola</taxon>
    </lineage>
</organism>
<dbReference type="Proteomes" id="UP000325302">
    <property type="component" value="Unassembled WGS sequence"/>
</dbReference>
<dbReference type="RefSeq" id="WP_149390032.1">
    <property type="nucleotide sequence ID" value="NZ_SMRS01000002.1"/>
</dbReference>
<dbReference type="InterPro" id="IPR043128">
    <property type="entry name" value="Rev_trsase/Diguanyl_cyclase"/>
</dbReference>
<dbReference type="Gene3D" id="3.30.450.40">
    <property type="match status" value="1"/>
</dbReference>
<dbReference type="AlphaFoldDB" id="A0A5A9W6I1"/>
<evidence type="ECO:0000313" key="6">
    <source>
        <dbReference type="Proteomes" id="UP000325302"/>
    </source>
</evidence>
<accession>A0A5A9W6I1</accession>
<comment type="catalytic activity">
    <reaction evidence="3">
        <text>2 GTP = 3',3'-c-di-GMP + 2 diphosphate</text>
        <dbReference type="Rhea" id="RHEA:24898"/>
        <dbReference type="ChEBI" id="CHEBI:33019"/>
        <dbReference type="ChEBI" id="CHEBI:37565"/>
        <dbReference type="ChEBI" id="CHEBI:58805"/>
        <dbReference type="EC" id="2.7.7.65"/>
    </reaction>
</comment>
<dbReference type="PANTHER" id="PTHR45138">
    <property type="entry name" value="REGULATORY COMPONENTS OF SENSORY TRANSDUCTION SYSTEM"/>
    <property type="match status" value="1"/>
</dbReference>
<proteinExistence type="predicted"/>
<dbReference type="Pfam" id="PF04340">
    <property type="entry name" value="DUF484"/>
    <property type="match status" value="1"/>
</dbReference>
<dbReference type="InterPro" id="IPR029016">
    <property type="entry name" value="GAF-like_dom_sf"/>
</dbReference>